<accession>A0ABD3PZ88</accession>
<name>A0ABD3PZ88_9STRA</name>
<gene>
    <name evidence="2" type="ORF">ACHAW5_001638</name>
</gene>
<dbReference type="Proteomes" id="UP001530315">
    <property type="component" value="Unassembled WGS sequence"/>
</dbReference>
<keyword evidence="3" id="KW-1185">Reference proteome</keyword>
<dbReference type="EMBL" id="JALLAZ020000511">
    <property type="protein sequence ID" value="KAL3793463.1"/>
    <property type="molecule type" value="Genomic_DNA"/>
</dbReference>
<evidence type="ECO:0000313" key="3">
    <source>
        <dbReference type="Proteomes" id="UP001530315"/>
    </source>
</evidence>
<reference evidence="2 3" key="1">
    <citation type="submission" date="2024-10" db="EMBL/GenBank/DDBJ databases">
        <title>Updated reference genomes for cyclostephanoid diatoms.</title>
        <authorList>
            <person name="Roberts W.R."/>
            <person name="Alverson A.J."/>
        </authorList>
    </citation>
    <scope>NUCLEOTIDE SEQUENCE [LARGE SCALE GENOMIC DNA]</scope>
    <source>
        <strain evidence="2 3">AJA276-08</strain>
    </source>
</reference>
<feature type="region of interest" description="Disordered" evidence="1">
    <location>
        <begin position="64"/>
        <end position="89"/>
    </location>
</feature>
<evidence type="ECO:0000313" key="2">
    <source>
        <dbReference type="EMBL" id="KAL3793463.1"/>
    </source>
</evidence>
<organism evidence="2 3">
    <name type="scientific">Stephanodiscus triporus</name>
    <dbReference type="NCBI Taxonomy" id="2934178"/>
    <lineage>
        <taxon>Eukaryota</taxon>
        <taxon>Sar</taxon>
        <taxon>Stramenopiles</taxon>
        <taxon>Ochrophyta</taxon>
        <taxon>Bacillariophyta</taxon>
        <taxon>Coscinodiscophyceae</taxon>
        <taxon>Thalassiosirophycidae</taxon>
        <taxon>Stephanodiscales</taxon>
        <taxon>Stephanodiscaceae</taxon>
        <taxon>Stephanodiscus</taxon>
    </lineage>
</organism>
<evidence type="ECO:0000256" key="1">
    <source>
        <dbReference type="SAM" id="MobiDB-lite"/>
    </source>
</evidence>
<dbReference type="AlphaFoldDB" id="A0ABD3PZ88"/>
<sequence>MMGPVAKCLETALDEMLAEDDQTNMGTRDDGGTGRRGTTRVDVSNNFTDTDEEISVKKRELPPAESIADGGRDCDGTIGANENNGRSFQESTSNLNVRLDEAISRSILESYRKAAVETKFDREREPVSASHSDLTTDAAPAAMLKGEIDHFNRIGGQWRIVVKNAVLKPRSLTTTDNGMSGRSCRKRTVLDWDDNNDDAQVGGCKKSASLDASDKVVFSEKVKNDSSGVHYFLGTIQILAYDDT</sequence>
<feature type="compositionally biased region" description="Polar residues" evidence="1">
    <location>
        <begin position="80"/>
        <end position="89"/>
    </location>
</feature>
<proteinExistence type="predicted"/>
<protein>
    <submittedName>
        <fullName evidence="2">Uncharacterized protein</fullName>
    </submittedName>
</protein>
<comment type="caution">
    <text evidence="2">The sequence shown here is derived from an EMBL/GenBank/DDBJ whole genome shotgun (WGS) entry which is preliminary data.</text>
</comment>
<feature type="region of interest" description="Disordered" evidence="1">
    <location>
        <begin position="16"/>
        <end position="49"/>
    </location>
</feature>